<evidence type="ECO:0008006" key="4">
    <source>
        <dbReference type="Google" id="ProtNLM"/>
    </source>
</evidence>
<evidence type="ECO:0000256" key="1">
    <source>
        <dbReference type="SAM" id="SignalP"/>
    </source>
</evidence>
<sequence>MGLIILCTLHFSIHVWRVYGRYGTIPSYFCEFHLRNRLSYYATVYSDQASDCTKLLLDSTMSRLSSCGGPKYEVL</sequence>
<accession>A0A9P5PBP7</accession>
<protein>
    <recommendedName>
        <fullName evidence="4">Secreted protein</fullName>
    </recommendedName>
</protein>
<keyword evidence="3" id="KW-1185">Reference proteome</keyword>
<dbReference type="Proteomes" id="UP000772434">
    <property type="component" value="Unassembled WGS sequence"/>
</dbReference>
<name>A0A9P5PBP7_9AGAR</name>
<evidence type="ECO:0000313" key="2">
    <source>
        <dbReference type="EMBL" id="KAF9060523.1"/>
    </source>
</evidence>
<dbReference type="AlphaFoldDB" id="A0A9P5PBP7"/>
<reference evidence="2" key="1">
    <citation type="submission" date="2020-11" db="EMBL/GenBank/DDBJ databases">
        <authorList>
            <consortium name="DOE Joint Genome Institute"/>
            <person name="Ahrendt S."/>
            <person name="Riley R."/>
            <person name="Andreopoulos W."/>
            <person name="Labutti K."/>
            <person name="Pangilinan J."/>
            <person name="Ruiz-Duenas F.J."/>
            <person name="Barrasa J.M."/>
            <person name="Sanchez-Garcia M."/>
            <person name="Camarero S."/>
            <person name="Miyauchi S."/>
            <person name="Serrano A."/>
            <person name="Linde D."/>
            <person name="Babiker R."/>
            <person name="Drula E."/>
            <person name="Ayuso-Fernandez I."/>
            <person name="Pacheco R."/>
            <person name="Padilla G."/>
            <person name="Ferreira P."/>
            <person name="Barriuso J."/>
            <person name="Kellner H."/>
            <person name="Castanera R."/>
            <person name="Alfaro M."/>
            <person name="Ramirez L."/>
            <person name="Pisabarro A.G."/>
            <person name="Kuo A."/>
            <person name="Tritt A."/>
            <person name="Lipzen A."/>
            <person name="He G."/>
            <person name="Yan M."/>
            <person name="Ng V."/>
            <person name="Cullen D."/>
            <person name="Martin F."/>
            <person name="Rosso M.-N."/>
            <person name="Henrissat B."/>
            <person name="Hibbett D."/>
            <person name="Martinez A.T."/>
            <person name="Grigoriev I.V."/>
        </authorList>
    </citation>
    <scope>NUCLEOTIDE SEQUENCE</scope>
    <source>
        <strain evidence="2">AH 40177</strain>
    </source>
</reference>
<feature type="signal peptide" evidence="1">
    <location>
        <begin position="1"/>
        <end position="20"/>
    </location>
</feature>
<proteinExistence type="predicted"/>
<evidence type="ECO:0000313" key="3">
    <source>
        <dbReference type="Proteomes" id="UP000772434"/>
    </source>
</evidence>
<dbReference type="EMBL" id="JADNRY010000240">
    <property type="protein sequence ID" value="KAF9060523.1"/>
    <property type="molecule type" value="Genomic_DNA"/>
</dbReference>
<keyword evidence="1" id="KW-0732">Signal</keyword>
<gene>
    <name evidence="2" type="ORF">BDP27DRAFT_1339544</name>
</gene>
<organism evidence="2 3">
    <name type="scientific">Rhodocollybia butyracea</name>
    <dbReference type="NCBI Taxonomy" id="206335"/>
    <lineage>
        <taxon>Eukaryota</taxon>
        <taxon>Fungi</taxon>
        <taxon>Dikarya</taxon>
        <taxon>Basidiomycota</taxon>
        <taxon>Agaricomycotina</taxon>
        <taxon>Agaricomycetes</taxon>
        <taxon>Agaricomycetidae</taxon>
        <taxon>Agaricales</taxon>
        <taxon>Marasmiineae</taxon>
        <taxon>Omphalotaceae</taxon>
        <taxon>Rhodocollybia</taxon>
    </lineage>
</organism>
<feature type="chain" id="PRO_5040112035" description="Secreted protein" evidence="1">
    <location>
        <begin position="21"/>
        <end position="75"/>
    </location>
</feature>
<comment type="caution">
    <text evidence="2">The sequence shown here is derived from an EMBL/GenBank/DDBJ whole genome shotgun (WGS) entry which is preliminary data.</text>
</comment>